<dbReference type="PANTHER" id="PTHR19316:SF32">
    <property type="entry name" value="ARM REPEAT SUPERFAMILY PROTEIN"/>
    <property type="match status" value="1"/>
</dbReference>
<feature type="signal peptide" evidence="2">
    <location>
        <begin position="1"/>
        <end position="25"/>
    </location>
</feature>
<dbReference type="InterPro" id="IPR011989">
    <property type="entry name" value="ARM-like"/>
</dbReference>
<evidence type="ECO:0000313" key="4">
    <source>
        <dbReference type="EMBL" id="KAK8950915.1"/>
    </source>
</evidence>
<reference evidence="4 5" key="1">
    <citation type="journal article" date="2022" name="Nat. Plants">
        <title>Genomes of leafy and leafless Platanthera orchids illuminate the evolution of mycoheterotrophy.</title>
        <authorList>
            <person name="Li M.H."/>
            <person name="Liu K.W."/>
            <person name="Li Z."/>
            <person name="Lu H.C."/>
            <person name="Ye Q.L."/>
            <person name="Zhang D."/>
            <person name="Wang J.Y."/>
            <person name="Li Y.F."/>
            <person name="Zhong Z.M."/>
            <person name="Liu X."/>
            <person name="Yu X."/>
            <person name="Liu D.K."/>
            <person name="Tu X.D."/>
            <person name="Liu B."/>
            <person name="Hao Y."/>
            <person name="Liao X.Y."/>
            <person name="Jiang Y.T."/>
            <person name="Sun W.H."/>
            <person name="Chen J."/>
            <person name="Chen Y.Q."/>
            <person name="Ai Y."/>
            <person name="Zhai J.W."/>
            <person name="Wu S.S."/>
            <person name="Zhou Z."/>
            <person name="Hsiao Y.Y."/>
            <person name="Wu W.L."/>
            <person name="Chen Y.Y."/>
            <person name="Lin Y.F."/>
            <person name="Hsu J.L."/>
            <person name="Li C.Y."/>
            <person name="Wang Z.W."/>
            <person name="Zhao X."/>
            <person name="Zhong W.Y."/>
            <person name="Ma X.K."/>
            <person name="Ma L."/>
            <person name="Huang J."/>
            <person name="Chen G.Z."/>
            <person name="Huang M.Z."/>
            <person name="Huang L."/>
            <person name="Peng D.H."/>
            <person name="Luo Y.B."/>
            <person name="Zou S.Q."/>
            <person name="Chen S.P."/>
            <person name="Lan S."/>
            <person name="Tsai W.C."/>
            <person name="Van de Peer Y."/>
            <person name="Liu Z.J."/>
        </authorList>
    </citation>
    <scope>NUCLEOTIDE SEQUENCE [LARGE SCALE GENOMIC DNA]</scope>
    <source>
        <strain evidence="4">Lor287</strain>
    </source>
</reference>
<evidence type="ECO:0000256" key="2">
    <source>
        <dbReference type="SAM" id="SignalP"/>
    </source>
</evidence>
<keyword evidence="2" id="KW-0732">Signal</keyword>
<dbReference type="InterPro" id="IPR050693">
    <property type="entry name" value="Hsp70_NEF-Inhibitors"/>
</dbReference>
<dbReference type="EMBL" id="JBBWWQ010000003">
    <property type="protein sequence ID" value="KAK8950915.1"/>
    <property type="molecule type" value="Genomic_DNA"/>
</dbReference>
<dbReference type="AlphaFoldDB" id="A0AAP0BWC9"/>
<name>A0AAP0BWC9_9ASPA</name>
<organism evidence="4 5">
    <name type="scientific">Platanthera zijinensis</name>
    <dbReference type="NCBI Taxonomy" id="2320716"/>
    <lineage>
        <taxon>Eukaryota</taxon>
        <taxon>Viridiplantae</taxon>
        <taxon>Streptophyta</taxon>
        <taxon>Embryophyta</taxon>
        <taxon>Tracheophyta</taxon>
        <taxon>Spermatophyta</taxon>
        <taxon>Magnoliopsida</taxon>
        <taxon>Liliopsida</taxon>
        <taxon>Asparagales</taxon>
        <taxon>Orchidaceae</taxon>
        <taxon>Orchidoideae</taxon>
        <taxon>Orchideae</taxon>
        <taxon>Orchidinae</taxon>
        <taxon>Platanthera</taxon>
    </lineage>
</organism>
<feature type="coiled-coil region" evidence="1">
    <location>
        <begin position="351"/>
        <end position="378"/>
    </location>
</feature>
<comment type="caution">
    <text evidence="4">The sequence shown here is derived from an EMBL/GenBank/DDBJ whole genome shotgun (WGS) entry which is preliminary data.</text>
</comment>
<dbReference type="SUPFAM" id="SSF48371">
    <property type="entry name" value="ARM repeat"/>
    <property type="match status" value="1"/>
</dbReference>
<dbReference type="Pfam" id="PF08609">
    <property type="entry name" value="Fes1"/>
    <property type="match status" value="1"/>
</dbReference>
<keyword evidence="5" id="KW-1185">Reference proteome</keyword>
<sequence>MGSVPPAMALCLLLSLNLLATATAAAESRVNKSSTGGILWATANGDSDILAVIDPNGDNVAGGDASDFTGGFSSLEGMLQWAIGHSDVEKLKEKANNVQRSSPAELQQRQLKLKELMEKLKMPSDAELMKVAIDDLSNYSISLEDRQRALNELLILVEDIDNANDLDKLGGLVAVIRELDNSEPEIRITSAWILGTASQNNAPVQNQVLSLGVLVRLMNMAKSSSIEEAIKALFAISSLIRNNERGQELFYSESGHLILQDIMSNIASGIKLQKKAASLVADLADYQKHNACGTKHSPINDRHFLKSLVDLTSSNNLGLLEKALLAVKSLLELPSTDAFDFRDFCGFEEVLERIKEQLEEKMKENGAYAEELESLRREIQTIFRRKLDEVSWVPT</sequence>
<dbReference type="Gene3D" id="1.25.10.10">
    <property type="entry name" value="Leucine-rich Repeat Variant"/>
    <property type="match status" value="1"/>
</dbReference>
<dbReference type="GO" id="GO:0000774">
    <property type="term" value="F:adenyl-nucleotide exchange factor activity"/>
    <property type="evidence" value="ECO:0007669"/>
    <property type="project" value="TreeGrafter"/>
</dbReference>
<feature type="chain" id="PRO_5042994084" description="Nucleotide exchange factor Fes1 domain-containing protein" evidence="2">
    <location>
        <begin position="26"/>
        <end position="395"/>
    </location>
</feature>
<dbReference type="Proteomes" id="UP001418222">
    <property type="component" value="Unassembled WGS sequence"/>
</dbReference>
<dbReference type="InterPro" id="IPR016024">
    <property type="entry name" value="ARM-type_fold"/>
</dbReference>
<dbReference type="GO" id="GO:0005783">
    <property type="term" value="C:endoplasmic reticulum"/>
    <property type="evidence" value="ECO:0007669"/>
    <property type="project" value="TreeGrafter"/>
</dbReference>
<dbReference type="PANTHER" id="PTHR19316">
    <property type="entry name" value="PROTEIN FOLDING REGULATOR"/>
    <property type="match status" value="1"/>
</dbReference>
<feature type="domain" description="Nucleotide exchange factor Fes1" evidence="3">
    <location>
        <begin position="75"/>
        <end position="166"/>
    </location>
</feature>
<dbReference type="InterPro" id="IPR013918">
    <property type="entry name" value="Nucleotide_exch_fac_Fes1"/>
</dbReference>
<keyword evidence="1" id="KW-0175">Coiled coil</keyword>
<proteinExistence type="predicted"/>
<protein>
    <recommendedName>
        <fullName evidence="3">Nucleotide exchange factor Fes1 domain-containing protein</fullName>
    </recommendedName>
</protein>
<gene>
    <name evidence="4" type="ORF">KSP39_PZI003928</name>
</gene>
<evidence type="ECO:0000313" key="5">
    <source>
        <dbReference type="Proteomes" id="UP001418222"/>
    </source>
</evidence>
<evidence type="ECO:0000256" key="1">
    <source>
        <dbReference type="SAM" id="Coils"/>
    </source>
</evidence>
<evidence type="ECO:0000259" key="3">
    <source>
        <dbReference type="Pfam" id="PF08609"/>
    </source>
</evidence>
<accession>A0AAP0BWC9</accession>